<name>A0A2Z6S511_9GLOM</name>
<reference evidence="2 3" key="1">
    <citation type="submission" date="2017-11" db="EMBL/GenBank/DDBJ databases">
        <title>The genome of Rhizophagus clarus HR1 reveals common genetic basis of auxotrophy among arbuscular mycorrhizal fungi.</title>
        <authorList>
            <person name="Kobayashi Y."/>
        </authorList>
    </citation>
    <scope>NUCLEOTIDE SEQUENCE [LARGE SCALE GENOMIC DNA]</scope>
    <source>
        <strain evidence="2 3">HR1</strain>
    </source>
</reference>
<accession>A0A2Z6S511</accession>
<evidence type="ECO:0000313" key="2">
    <source>
        <dbReference type="EMBL" id="GBC03772.1"/>
    </source>
</evidence>
<protein>
    <submittedName>
        <fullName evidence="2">Uncharacterized protein</fullName>
    </submittedName>
</protein>
<keyword evidence="1" id="KW-1133">Transmembrane helix</keyword>
<keyword evidence="1" id="KW-0472">Membrane</keyword>
<evidence type="ECO:0000256" key="1">
    <source>
        <dbReference type="SAM" id="Phobius"/>
    </source>
</evidence>
<gene>
    <name evidence="2" type="ORF">RclHR1_05300013</name>
</gene>
<feature type="transmembrane region" description="Helical" evidence="1">
    <location>
        <begin position="23"/>
        <end position="46"/>
    </location>
</feature>
<proteinExistence type="predicted"/>
<evidence type="ECO:0000313" key="3">
    <source>
        <dbReference type="Proteomes" id="UP000247702"/>
    </source>
</evidence>
<sequence length="77" mass="9192">MRDRKIQSINEIKGGKFFFSCTFIYFPIIPNIYLFLCFSSLLLIIIPAQKTHSRYRRATHCWASNFDQIRVNYPDLI</sequence>
<dbReference type="Proteomes" id="UP000247702">
    <property type="component" value="Unassembled WGS sequence"/>
</dbReference>
<dbReference type="EMBL" id="BEXD01003905">
    <property type="protein sequence ID" value="GBC03772.1"/>
    <property type="molecule type" value="Genomic_DNA"/>
</dbReference>
<organism evidence="2 3">
    <name type="scientific">Rhizophagus clarus</name>
    <dbReference type="NCBI Taxonomy" id="94130"/>
    <lineage>
        <taxon>Eukaryota</taxon>
        <taxon>Fungi</taxon>
        <taxon>Fungi incertae sedis</taxon>
        <taxon>Mucoromycota</taxon>
        <taxon>Glomeromycotina</taxon>
        <taxon>Glomeromycetes</taxon>
        <taxon>Glomerales</taxon>
        <taxon>Glomeraceae</taxon>
        <taxon>Rhizophagus</taxon>
    </lineage>
</organism>
<comment type="caution">
    <text evidence="2">The sequence shown here is derived from an EMBL/GenBank/DDBJ whole genome shotgun (WGS) entry which is preliminary data.</text>
</comment>
<dbReference type="AlphaFoldDB" id="A0A2Z6S511"/>
<keyword evidence="1" id="KW-0812">Transmembrane</keyword>
<keyword evidence="3" id="KW-1185">Reference proteome</keyword>